<proteinExistence type="predicted"/>
<accession>A0A0A9DR91</accession>
<organism evidence="1">
    <name type="scientific">Arundo donax</name>
    <name type="common">Giant reed</name>
    <name type="synonym">Donax arundinaceus</name>
    <dbReference type="NCBI Taxonomy" id="35708"/>
    <lineage>
        <taxon>Eukaryota</taxon>
        <taxon>Viridiplantae</taxon>
        <taxon>Streptophyta</taxon>
        <taxon>Embryophyta</taxon>
        <taxon>Tracheophyta</taxon>
        <taxon>Spermatophyta</taxon>
        <taxon>Magnoliopsida</taxon>
        <taxon>Liliopsida</taxon>
        <taxon>Poales</taxon>
        <taxon>Poaceae</taxon>
        <taxon>PACMAD clade</taxon>
        <taxon>Arundinoideae</taxon>
        <taxon>Arundineae</taxon>
        <taxon>Arundo</taxon>
    </lineage>
</organism>
<evidence type="ECO:0000313" key="1">
    <source>
        <dbReference type="EMBL" id="JAD89203.1"/>
    </source>
</evidence>
<sequence>MCCAHRADFLYFYLKDKMLHQVCSPLQHCTLHGSPVLGALLLLRYRSMDARHLFDRMPPKR</sequence>
<name>A0A0A9DR91_ARUDO</name>
<reference evidence="1" key="1">
    <citation type="submission" date="2014-09" db="EMBL/GenBank/DDBJ databases">
        <authorList>
            <person name="Magalhaes I.L.F."/>
            <person name="Oliveira U."/>
            <person name="Santos F.R."/>
            <person name="Vidigal T.H.D.A."/>
            <person name="Brescovit A.D."/>
            <person name="Santos A.J."/>
        </authorList>
    </citation>
    <scope>NUCLEOTIDE SEQUENCE</scope>
    <source>
        <tissue evidence="1">Shoot tissue taken approximately 20 cm above the soil surface</tissue>
    </source>
</reference>
<dbReference type="EMBL" id="GBRH01208692">
    <property type="protein sequence ID" value="JAD89203.1"/>
    <property type="molecule type" value="Transcribed_RNA"/>
</dbReference>
<protein>
    <submittedName>
        <fullName evidence="1">Uncharacterized protein</fullName>
    </submittedName>
</protein>
<reference evidence="1" key="2">
    <citation type="journal article" date="2015" name="Data Brief">
        <title>Shoot transcriptome of the giant reed, Arundo donax.</title>
        <authorList>
            <person name="Barrero R.A."/>
            <person name="Guerrero F.D."/>
            <person name="Moolhuijzen P."/>
            <person name="Goolsby J.A."/>
            <person name="Tidwell J."/>
            <person name="Bellgard S.E."/>
            <person name="Bellgard M.I."/>
        </authorList>
    </citation>
    <scope>NUCLEOTIDE SEQUENCE</scope>
    <source>
        <tissue evidence="1">Shoot tissue taken approximately 20 cm above the soil surface</tissue>
    </source>
</reference>
<dbReference type="AlphaFoldDB" id="A0A0A9DR91"/>